<organism evidence="2 3">
    <name type="scientific">Sodalis ligni</name>
    <dbReference type="NCBI Taxonomy" id="2697027"/>
    <lineage>
        <taxon>Bacteria</taxon>
        <taxon>Pseudomonadati</taxon>
        <taxon>Pseudomonadota</taxon>
        <taxon>Gammaproteobacteria</taxon>
        <taxon>Enterobacterales</taxon>
        <taxon>Bruguierivoracaceae</taxon>
        <taxon>Sodalis</taxon>
    </lineage>
</organism>
<dbReference type="Gene3D" id="3.40.50.720">
    <property type="entry name" value="NAD(P)-binding Rossmann-like Domain"/>
    <property type="match status" value="1"/>
</dbReference>
<name>A0A4R1N9E4_9GAMM</name>
<accession>A0A4R1N9E4</accession>
<dbReference type="Pfam" id="PF01370">
    <property type="entry name" value="Epimerase"/>
    <property type="match status" value="1"/>
</dbReference>
<proteinExistence type="predicted"/>
<dbReference type="InterPro" id="IPR001509">
    <property type="entry name" value="Epimerase_deHydtase"/>
</dbReference>
<dbReference type="PANTHER" id="PTHR48079">
    <property type="entry name" value="PROTEIN YEEZ"/>
    <property type="match status" value="1"/>
</dbReference>
<dbReference type="InterPro" id="IPR036291">
    <property type="entry name" value="NAD(P)-bd_dom_sf"/>
</dbReference>
<dbReference type="InterPro" id="IPR051783">
    <property type="entry name" value="NAD(P)-dependent_oxidoreduct"/>
</dbReference>
<reference evidence="2 3" key="1">
    <citation type="submission" date="2019-02" db="EMBL/GenBank/DDBJ databases">
        <title>Investigation of anaerobic lignin degradation for improved lignocellulosic biofuels.</title>
        <authorList>
            <person name="Deangelis K."/>
        </authorList>
    </citation>
    <scope>NUCLEOTIDE SEQUENCE [LARGE SCALE GENOMIC DNA]</scope>
    <source>
        <strain evidence="2 3">159R</strain>
    </source>
</reference>
<evidence type="ECO:0000313" key="2">
    <source>
        <dbReference type="EMBL" id="TCL02141.1"/>
    </source>
</evidence>
<dbReference type="AlphaFoldDB" id="A0A4R1N9E4"/>
<dbReference type="Proteomes" id="UP000294555">
    <property type="component" value="Unassembled WGS sequence"/>
</dbReference>
<protein>
    <submittedName>
        <fullName evidence="2">Nucleoside-diphosphate-sugar epimerase</fullName>
    </submittedName>
</protein>
<dbReference type="SUPFAM" id="SSF51735">
    <property type="entry name" value="NAD(P)-binding Rossmann-fold domains"/>
    <property type="match status" value="1"/>
</dbReference>
<comment type="caution">
    <text evidence="2">The sequence shown here is derived from an EMBL/GenBank/DDBJ whole genome shotgun (WGS) entry which is preliminary data.</text>
</comment>
<dbReference type="PANTHER" id="PTHR48079:SF6">
    <property type="entry name" value="NAD(P)-BINDING DOMAIN-CONTAINING PROTEIN-RELATED"/>
    <property type="match status" value="1"/>
</dbReference>
<keyword evidence="3" id="KW-1185">Reference proteome</keyword>
<gene>
    <name evidence="2" type="ORF">EZJ58_0135</name>
</gene>
<sequence length="299" mass="32579">MNNIKTIFVTGISGYIGGSLAVVLKKSGYSVLGLVRRGSDAAFVQDAGMIPVRGDLNNTEVIVRALEQCDAVIHTAECDNPVIASVFLAHLRGTGKTFIYTSGSAIVANWQYPETSSFVFTEDFPLESREPFPNRVDINKEVLRASLSGVRSIVIVPGMVYGTGLFLSKKSKQIPLLASTAKQLGNAVYIGDGNHRWSQVHIEDLAELYLAAMERAKPGSLFFAENGDASFKEMALAIHNKLQFAGQPVSLSQEKANEYWGKMMATVALGSDCRINADKARLFLHWSPTHTSFSESIDI</sequence>
<dbReference type="GO" id="GO:0005737">
    <property type="term" value="C:cytoplasm"/>
    <property type="evidence" value="ECO:0007669"/>
    <property type="project" value="TreeGrafter"/>
</dbReference>
<dbReference type="GO" id="GO:0004029">
    <property type="term" value="F:aldehyde dehydrogenase (NAD+) activity"/>
    <property type="evidence" value="ECO:0007669"/>
    <property type="project" value="TreeGrafter"/>
</dbReference>
<feature type="domain" description="NAD-dependent epimerase/dehydratase" evidence="1">
    <location>
        <begin position="7"/>
        <end position="216"/>
    </location>
</feature>
<evidence type="ECO:0000259" key="1">
    <source>
        <dbReference type="Pfam" id="PF01370"/>
    </source>
</evidence>
<evidence type="ECO:0000313" key="3">
    <source>
        <dbReference type="Proteomes" id="UP000294555"/>
    </source>
</evidence>
<dbReference type="EMBL" id="SJOI01000001">
    <property type="protein sequence ID" value="TCL02141.1"/>
    <property type="molecule type" value="Genomic_DNA"/>
</dbReference>